<dbReference type="InterPro" id="IPR017853">
    <property type="entry name" value="GH"/>
</dbReference>
<name>A0ABY7ARR4_9ALTE</name>
<proteinExistence type="inferred from homology"/>
<keyword evidence="2" id="KW-0378">Hydrolase</keyword>
<dbReference type="Proteomes" id="UP001163726">
    <property type="component" value="Plasmid pCadTS8_1"/>
</dbReference>
<feature type="domain" description="Glycosyl hydrolases family 39 N-terminal catalytic" evidence="4">
    <location>
        <begin position="153"/>
        <end position="297"/>
    </location>
</feature>
<dbReference type="EMBL" id="CP109966">
    <property type="protein sequence ID" value="WAJ71957.1"/>
    <property type="molecule type" value="Genomic_DNA"/>
</dbReference>
<dbReference type="RefSeq" id="WP_268076676.1">
    <property type="nucleotide sequence ID" value="NZ_CP109966.1"/>
</dbReference>
<dbReference type="InterPro" id="IPR049166">
    <property type="entry name" value="GH39_cat"/>
</dbReference>
<evidence type="ECO:0000256" key="1">
    <source>
        <dbReference type="ARBA" id="ARBA00008875"/>
    </source>
</evidence>
<accession>A0ABY7ARR4</accession>
<evidence type="ECO:0000259" key="4">
    <source>
        <dbReference type="Pfam" id="PF01229"/>
    </source>
</evidence>
<keyword evidence="3" id="KW-0326">Glycosidase</keyword>
<evidence type="ECO:0000313" key="5">
    <source>
        <dbReference type="EMBL" id="WAJ71957.1"/>
    </source>
</evidence>
<geneLocation type="plasmid" evidence="5 6">
    <name>pCadTS8_1</name>
</geneLocation>
<dbReference type="Pfam" id="PF01229">
    <property type="entry name" value="Glyco_hydro_39"/>
    <property type="match status" value="1"/>
</dbReference>
<dbReference type="Gene3D" id="3.20.20.80">
    <property type="entry name" value="Glycosidases"/>
    <property type="match status" value="1"/>
</dbReference>
<gene>
    <name evidence="5" type="ORF">OLW01_14645</name>
</gene>
<evidence type="ECO:0000256" key="3">
    <source>
        <dbReference type="ARBA" id="ARBA00023295"/>
    </source>
</evidence>
<reference evidence="5" key="1">
    <citation type="submission" date="2022-10" db="EMBL/GenBank/DDBJ databases">
        <title>Catenovulum adriacola sp. nov. isolated in the Harbour of Susak.</title>
        <authorList>
            <person name="Schoch T."/>
            <person name="Reich S.J."/>
            <person name="Stoeferle S."/>
            <person name="Flaiz M."/>
            <person name="Kazda M."/>
            <person name="Riedel C.U."/>
            <person name="Duerre P."/>
        </authorList>
    </citation>
    <scope>NUCLEOTIDE SEQUENCE</scope>
    <source>
        <strain evidence="5">TS8</strain>
        <plasmid evidence="5">pCadTS8_1</plasmid>
    </source>
</reference>
<organism evidence="5 6">
    <name type="scientific">Catenovulum adriaticum</name>
    <dbReference type="NCBI Taxonomy" id="2984846"/>
    <lineage>
        <taxon>Bacteria</taxon>
        <taxon>Pseudomonadati</taxon>
        <taxon>Pseudomonadota</taxon>
        <taxon>Gammaproteobacteria</taxon>
        <taxon>Alteromonadales</taxon>
        <taxon>Alteromonadaceae</taxon>
        <taxon>Catenovulum</taxon>
    </lineage>
</organism>
<evidence type="ECO:0000256" key="2">
    <source>
        <dbReference type="ARBA" id="ARBA00022801"/>
    </source>
</evidence>
<comment type="similarity">
    <text evidence="1">Belongs to the glycosyl hydrolase 39 family.</text>
</comment>
<dbReference type="SUPFAM" id="SSF51445">
    <property type="entry name" value="(Trans)glycosidases"/>
    <property type="match status" value="1"/>
</dbReference>
<evidence type="ECO:0000313" key="6">
    <source>
        <dbReference type="Proteomes" id="UP001163726"/>
    </source>
</evidence>
<keyword evidence="6" id="KW-1185">Reference proteome</keyword>
<keyword evidence="5" id="KW-0614">Plasmid</keyword>
<protein>
    <recommendedName>
        <fullName evidence="4">Glycosyl hydrolases family 39 N-terminal catalytic domain-containing protein</fullName>
    </recommendedName>
</protein>
<sequence length="553" mass="63795">MITTACSTKSNNHSHTNYTNTVPKVTVKADFTNPQNKIGQIYDFFDVSVRTERGNPKGVPAHFGRKKLVNTVRMLGGWRNQDLNGDTYQWNGEKYVYNFDTATQRINAWLNNDWDIFQIVLDNPPWAFQRGYQFVSTPDGNHYLEKDRVGVYGNGLPPNDAVTWNNYIQAFIKHLVKTYGKEQVLSWRFRVGSEIDTRPQHWSGTRQQFFDHYKNTVEAVHTVLPTATIGAHFREASFKSRYIDYTGNKENSYAVPFITWAKQNQVHYDFIAVSYYPHITKKHELDLAHVYEHDMAPIQQHPDFNPDASFEIHEFKFISQMLKAGFVSVSTSHASSFFAMLSKMMLEKNIREIFQWGNHSAGNYSADAMTQLALNSMLGNQHFKSETLGQSKILGNEIGAIFSQKADHNKFDVLLYNFNKENFNYQQPESTRIAFVVNHPAGANFKYRIGKINRFNNTTDQFYAEFKQAQTLEKNGGWRVEQIHQTAHVNKLLNKAGQQAFKLNRNKYGKTNELNWSNWQQAQVVENAAGESVIWIDTKIESFGVQKLEIKVN</sequence>